<evidence type="ECO:0000313" key="3">
    <source>
        <dbReference type="Proteomes" id="UP000799776"/>
    </source>
</evidence>
<name>A0A9P4I1B8_9PEZI</name>
<evidence type="ECO:0000313" key="2">
    <source>
        <dbReference type="EMBL" id="KAF2090739.1"/>
    </source>
</evidence>
<keyword evidence="3" id="KW-1185">Reference proteome</keyword>
<reference evidence="2" key="1">
    <citation type="journal article" date="2020" name="Stud. Mycol.">
        <title>101 Dothideomycetes genomes: a test case for predicting lifestyles and emergence of pathogens.</title>
        <authorList>
            <person name="Haridas S."/>
            <person name="Albert R."/>
            <person name="Binder M."/>
            <person name="Bloem J."/>
            <person name="Labutti K."/>
            <person name="Salamov A."/>
            <person name="Andreopoulos B."/>
            <person name="Baker S."/>
            <person name="Barry K."/>
            <person name="Bills G."/>
            <person name="Bluhm B."/>
            <person name="Cannon C."/>
            <person name="Castanera R."/>
            <person name="Culley D."/>
            <person name="Daum C."/>
            <person name="Ezra D."/>
            <person name="Gonzalez J."/>
            <person name="Henrissat B."/>
            <person name="Kuo A."/>
            <person name="Liang C."/>
            <person name="Lipzen A."/>
            <person name="Lutzoni F."/>
            <person name="Magnuson J."/>
            <person name="Mondo S."/>
            <person name="Nolan M."/>
            <person name="Ohm R."/>
            <person name="Pangilinan J."/>
            <person name="Park H.-J."/>
            <person name="Ramirez L."/>
            <person name="Alfaro M."/>
            <person name="Sun H."/>
            <person name="Tritt A."/>
            <person name="Yoshinaga Y."/>
            <person name="Zwiers L.-H."/>
            <person name="Turgeon B."/>
            <person name="Goodwin S."/>
            <person name="Spatafora J."/>
            <person name="Crous P."/>
            <person name="Grigoriev I."/>
        </authorList>
    </citation>
    <scope>NUCLEOTIDE SEQUENCE</scope>
    <source>
        <strain evidence="2">CBS 121410</strain>
    </source>
</reference>
<comment type="caution">
    <text evidence="2">The sequence shown here is derived from an EMBL/GenBank/DDBJ whole genome shotgun (WGS) entry which is preliminary data.</text>
</comment>
<organism evidence="2 3">
    <name type="scientific">Saccharata proteae CBS 121410</name>
    <dbReference type="NCBI Taxonomy" id="1314787"/>
    <lineage>
        <taxon>Eukaryota</taxon>
        <taxon>Fungi</taxon>
        <taxon>Dikarya</taxon>
        <taxon>Ascomycota</taxon>
        <taxon>Pezizomycotina</taxon>
        <taxon>Dothideomycetes</taxon>
        <taxon>Dothideomycetes incertae sedis</taxon>
        <taxon>Botryosphaeriales</taxon>
        <taxon>Saccharataceae</taxon>
        <taxon>Saccharata</taxon>
    </lineage>
</organism>
<evidence type="ECO:0000256" key="1">
    <source>
        <dbReference type="SAM" id="MobiDB-lite"/>
    </source>
</evidence>
<protein>
    <submittedName>
        <fullName evidence="2">Uncharacterized protein</fullName>
    </submittedName>
</protein>
<dbReference type="AlphaFoldDB" id="A0A9P4I1B8"/>
<accession>A0A9P4I1B8</accession>
<proteinExistence type="predicted"/>
<sequence length="203" mass="22396">MLAYRCTAGLTGGPPPRRGRTGAGTGYMSFTPRIRRLTGAAMGLQAAIVRGWIACGPTQVRHGVEVRLPSRVSQRNKREAGRQKTDSVRECERDGYRRLRHWTGRSLPPLVAEKAGYSDLTAGAMMQQVGGLSGTKHSRPIVVGAEEWVGELCHHPPLVFFNHPTVKLVKDSSNSSRASWRAGRRLHDYANMTNSALKRLVRL</sequence>
<dbReference type="Proteomes" id="UP000799776">
    <property type="component" value="Unassembled WGS sequence"/>
</dbReference>
<gene>
    <name evidence="2" type="ORF">K490DRAFT_53700</name>
</gene>
<feature type="region of interest" description="Disordered" evidence="1">
    <location>
        <begin position="7"/>
        <end position="26"/>
    </location>
</feature>
<dbReference type="EMBL" id="ML978712">
    <property type="protein sequence ID" value="KAF2090739.1"/>
    <property type="molecule type" value="Genomic_DNA"/>
</dbReference>